<dbReference type="Gene3D" id="2.130.10.10">
    <property type="entry name" value="YVTN repeat-like/Quinoprotein amine dehydrogenase"/>
    <property type="match status" value="1"/>
</dbReference>
<keyword evidence="3" id="KW-1185">Reference proteome</keyword>
<dbReference type="InterPro" id="IPR007788">
    <property type="entry name" value="QCT"/>
</dbReference>
<dbReference type="PANTHER" id="PTHR31270:SF1">
    <property type="entry name" value="GLUTAMINYL-PEPTIDE CYCLOTRANSFERASE"/>
    <property type="match status" value="1"/>
</dbReference>
<accession>A0ABW4I5R1</accession>
<feature type="signal peptide" evidence="1">
    <location>
        <begin position="1"/>
        <end position="21"/>
    </location>
</feature>
<feature type="chain" id="PRO_5046400937" evidence="1">
    <location>
        <begin position="22"/>
        <end position="250"/>
    </location>
</feature>
<dbReference type="InterPro" id="IPR011044">
    <property type="entry name" value="Quino_amine_DH_bsu"/>
</dbReference>
<proteinExistence type="predicted"/>
<gene>
    <name evidence="2" type="ORF">ACFSCW_13095</name>
</gene>
<dbReference type="PANTHER" id="PTHR31270">
    <property type="entry name" value="GLUTAMINYL-PEPTIDE CYCLOTRANSFERASE"/>
    <property type="match status" value="1"/>
</dbReference>
<comment type="caution">
    <text evidence="2">The sequence shown here is derived from an EMBL/GenBank/DDBJ whole genome shotgun (WGS) entry which is preliminary data.</text>
</comment>
<evidence type="ECO:0000313" key="3">
    <source>
        <dbReference type="Proteomes" id="UP001597115"/>
    </source>
</evidence>
<sequence>MKALLPLLSLLFLGASNPAVPVERVEIVRTFPHDSHAFTEGLLYLDGKLYESTGMEGRSSIREVRLEDGKVVRQAVIPPQYFGEGLVNWGAKLISLTWQNGVGFIWDRATLKKTGEWRYPGEGWALTQNGREIVMSDGTPQLRFLDPNSLKELRRVTVTVNGSKLSRINELEWVKGDVLANIWETDRIARIDPATGRVKAWIDLGPLVSKVPRRGLDDVANGIAYDAKGDRLFVTGKNWPYLFQIRTVRR</sequence>
<dbReference type="Pfam" id="PF05096">
    <property type="entry name" value="Glu_cyclase_2"/>
    <property type="match status" value="1"/>
</dbReference>
<keyword evidence="1" id="KW-0732">Signal</keyword>
<organism evidence="2 3">
    <name type="scientific">Sphingomonas tabacisoli</name>
    <dbReference type="NCBI Taxonomy" id="2249466"/>
    <lineage>
        <taxon>Bacteria</taxon>
        <taxon>Pseudomonadati</taxon>
        <taxon>Pseudomonadota</taxon>
        <taxon>Alphaproteobacteria</taxon>
        <taxon>Sphingomonadales</taxon>
        <taxon>Sphingomonadaceae</taxon>
        <taxon>Sphingomonas</taxon>
    </lineage>
</organism>
<dbReference type="Proteomes" id="UP001597115">
    <property type="component" value="Unassembled WGS sequence"/>
</dbReference>
<dbReference type="RefSeq" id="WP_380889919.1">
    <property type="nucleotide sequence ID" value="NZ_JBHUDY010000001.1"/>
</dbReference>
<dbReference type="InterPro" id="IPR015943">
    <property type="entry name" value="WD40/YVTN_repeat-like_dom_sf"/>
</dbReference>
<dbReference type="SUPFAM" id="SSF50969">
    <property type="entry name" value="YVTN repeat-like/Quinoprotein amine dehydrogenase"/>
    <property type="match status" value="1"/>
</dbReference>
<reference evidence="3" key="1">
    <citation type="journal article" date="2019" name="Int. J. Syst. Evol. Microbiol.">
        <title>The Global Catalogue of Microorganisms (GCM) 10K type strain sequencing project: providing services to taxonomists for standard genome sequencing and annotation.</title>
        <authorList>
            <consortium name="The Broad Institute Genomics Platform"/>
            <consortium name="The Broad Institute Genome Sequencing Center for Infectious Disease"/>
            <person name="Wu L."/>
            <person name="Ma J."/>
        </authorList>
    </citation>
    <scope>NUCLEOTIDE SEQUENCE [LARGE SCALE GENOMIC DNA]</scope>
    <source>
        <strain evidence="3">CGMCC 1.16275</strain>
    </source>
</reference>
<protein>
    <submittedName>
        <fullName evidence="2">Glutaminyl-peptide cyclotransferase</fullName>
    </submittedName>
</protein>
<evidence type="ECO:0000256" key="1">
    <source>
        <dbReference type="SAM" id="SignalP"/>
    </source>
</evidence>
<name>A0ABW4I5R1_9SPHN</name>
<dbReference type="EMBL" id="JBHUDY010000001">
    <property type="protein sequence ID" value="MFD1612738.1"/>
    <property type="molecule type" value="Genomic_DNA"/>
</dbReference>
<evidence type="ECO:0000313" key="2">
    <source>
        <dbReference type="EMBL" id="MFD1612738.1"/>
    </source>
</evidence>